<dbReference type="RefSeq" id="WP_048443642.1">
    <property type="nucleotide sequence ID" value="NZ_LABY01000047.1"/>
</dbReference>
<evidence type="ECO:0000256" key="1">
    <source>
        <dbReference type="SAM" id="SignalP"/>
    </source>
</evidence>
<protein>
    <recommendedName>
        <fullName evidence="4">Sulfur globule protein</fullName>
    </recommendedName>
</protein>
<evidence type="ECO:0000313" key="2">
    <source>
        <dbReference type="EMBL" id="KMO40396.1"/>
    </source>
</evidence>
<evidence type="ECO:0008006" key="4">
    <source>
        <dbReference type="Google" id="ProtNLM"/>
    </source>
</evidence>
<dbReference type="EMBL" id="LABY01000047">
    <property type="protein sequence ID" value="KMO40396.1"/>
    <property type="molecule type" value="Genomic_DNA"/>
</dbReference>
<feature type="chain" id="PRO_5005283521" description="Sulfur globule protein" evidence="1">
    <location>
        <begin position="21"/>
        <end position="105"/>
    </location>
</feature>
<dbReference type="PROSITE" id="PS51257">
    <property type="entry name" value="PROKAR_LIPOPROTEIN"/>
    <property type="match status" value="1"/>
</dbReference>
<keyword evidence="1" id="KW-0732">Signal</keyword>
<feature type="signal peptide" evidence="1">
    <location>
        <begin position="1"/>
        <end position="20"/>
    </location>
</feature>
<sequence>MTTISTKMMMAAGIVLTTLACTTDHAEARGFGRGGFGHHGGFRYHGGFRSRGFGDYGRFYRHGYRHRFGGLGFGYPSGIGILSAYDGGCRVVFSPALGGYARVCG</sequence>
<gene>
    <name evidence="2" type="ORF">VQ02_07975</name>
</gene>
<accession>A0A0J6VMJ4</accession>
<dbReference type="AlphaFoldDB" id="A0A0J6VMJ4"/>
<name>A0A0J6VMJ4_9HYPH</name>
<proteinExistence type="predicted"/>
<organism evidence="2 3">
    <name type="scientific">Methylobacterium variabile</name>
    <dbReference type="NCBI Taxonomy" id="298794"/>
    <lineage>
        <taxon>Bacteria</taxon>
        <taxon>Pseudomonadati</taxon>
        <taxon>Pseudomonadota</taxon>
        <taxon>Alphaproteobacteria</taxon>
        <taxon>Hyphomicrobiales</taxon>
        <taxon>Methylobacteriaceae</taxon>
        <taxon>Methylobacterium</taxon>
    </lineage>
</organism>
<evidence type="ECO:0000313" key="3">
    <source>
        <dbReference type="Proteomes" id="UP000035955"/>
    </source>
</evidence>
<keyword evidence="3" id="KW-1185">Reference proteome</keyword>
<dbReference type="Proteomes" id="UP000035955">
    <property type="component" value="Unassembled WGS sequence"/>
</dbReference>
<comment type="caution">
    <text evidence="2">The sequence shown here is derived from an EMBL/GenBank/DDBJ whole genome shotgun (WGS) entry which is preliminary data.</text>
</comment>
<dbReference type="PATRIC" id="fig|298794.3.peg.5965"/>
<reference evidence="2 3" key="1">
    <citation type="submission" date="2015-03" db="EMBL/GenBank/DDBJ databases">
        <title>Genome sequencing of Methylobacterium variabile DSM 16961.</title>
        <authorList>
            <person name="Chaudhry V."/>
            <person name="Patil P.B."/>
        </authorList>
    </citation>
    <scope>NUCLEOTIDE SEQUENCE [LARGE SCALE GENOMIC DNA]</scope>
    <source>
        <strain evidence="2 3">DSM 16961</strain>
    </source>
</reference>